<dbReference type="AlphaFoldDB" id="A0A1M5KX02"/>
<keyword evidence="2" id="KW-1185">Reference proteome</keyword>
<accession>A0A1M5KX02</accession>
<name>A0A1M5KX02_9FLAO</name>
<dbReference type="EMBL" id="FQWC01000003">
    <property type="protein sequence ID" value="SHG56683.1"/>
    <property type="molecule type" value="Genomic_DNA"/>
</dbReference>
<reference evidence="2" key="1">
    <citation type="submission" date="2016-11" db="EMBL/GenBank/DDBJ databases">
        <authorList>
            <person name="Varghese N."/>
            <person name="Submissions S."/>
        </authorList>
    </citation>
    <scope>NUCLEOTIDE SEQUENCE [LARGE SCALE GENOMIC DNA]</scope>
    <source>
        <strain evidence="2">DSM 17963</strain>
    </source>
</reference>
<dbReference type="STRING" id="370979.SAMN05443663_103192"/>
<gene>
    <name evidence="1" type="ORF">SAMN05443663_103192</name>
</gene>
<proteinExistence type="predicted"/>
<evidence type="ECO:0000313" key="1">
    <source>
        <dbReference type="EMBL" id="SHG56683.1"/>
    </source>
</evidence>
<sequence length="87" mass="10334">MNIEYKYTKHQVTRTAKADIFSNNKRYLIKCCYELRATYQIKILLSDAISKKGQLIIKVKKECLLKNDLKQLMKENKSHIKVERTLD</sequence>
<protein>
    <submittedName>
        <fullName evidence="1">Uncharacterized protein</fullName>
    </submittedName>
</protein>
<evidence type="ECO:0000313" key="2">
    <source>
        <dbReference type="Proteomes" id="UP000184071"/>
    </source>
</evidence>
<dbReference type="RefSeq" id="WP_073415321.1">
    <property type="nucleotide sequence ID" value="NZ_FQWC01000003.1"/>
</dbReference>
<dbReference type="Proteomes" id="UP000184071">
    <property type="component" value="Unassembled WGS sequence"/>
</dbReference>
<dbReference type="OrthoDB" id="9921941at2"/>
<organism evidence="1 2">
    <name type="scientific">Flavobacterium defluvii</name>
    <dbReference type="NCBI Taxonomy" id="370979"/>
    <lineage>
        <taxon>Bacteria</taxon>
        <taxon>Pseudomonadati</taxon>
        <taxon>Bacteroidota</taxon>
        <taxon>Flavobacteriia</taxon>
        <taxon>Flavobacteriales</taxon>
        <taxon>Flavobacteriaceae</taxon>
        <taxon>Flavobacterium</taxon>
    </lineage>
</organism>